<evidence type="ECO:0000313" key="1">
    <source>
        <dbReference type="EMBL" id="MDY0882495.1"/>
    </source>
</evidence>
<protein>
    <submittedName>
        <fullName evidence="1">Uncharacterized protein</fullName>
    </submittedName>
</protein>
<comment type="caution">
    <text evidence="1">The sequence shown here is derived from an EMBL/GenBank/DDBJ whole genome shotgun (WGS) entry which is preliminary data.</text>
</comment>
<gene>
    <name evidence="1" type="ORF">SMD27_06550</name>
</gene>
<sequence length="87" mass="9893">MYYDGGLLEYCNLISPLAGKGFRAMRADLLARDRPTEEEHRRTRIAAATAIDIEYLDHGLGGQRLWCKTEGKAAFDRFEAYGRKLPD</sequence>
<dbReference type="RefSeq" id="WP_320507569.1">
    <property type="nucleotide sequence ID" value="NZ_JAXCLW010000002.1"/>
</dbReference>
<dbReference type="EMBL" id="JAXCLW010000002">
    <property type="protein sequence ID" value="MDY0882495.1"/>
    <property type="molecule type" value="Genomic_DNA"/>
</dbReference>
<organism evidence="1 2">
    <name type="scientific">Dongia soli</name>
    <dbReference type="NCBI Taxonomy" id="600628"/>
    <lineage>
        <taxon>Bacteria</taxon>
        <taxon>Pseudomonadati</taxon>
        <taxon>Pseudomonadota</taxon>
        <taxon>Alphaproteobacteria</taxon>
        <taxon>Rhodospirillales</taxon>
        <taxon>Dongiaceae</taxon>
        <taxon>Dongia</taxon>
    </lineage>
</organism>
<proteinExistence type="predicted"/>
<name>A0ABU5E8Z4_9PROT</name>
<keyword evidence="2" id="KW-1185">Reference proteome</keyword>
<dbReference type="Proteomes" id="UP001279642">
    <property type="component" value="Unassembled WGS sequence"/>
</dbReference>
<evidence type="ECO:0000313" key="2">
    <source>
        <dbReference type="Proteomes" id="UP001279642"/>
    </source>
</evidence>
<reference evidence="1 2" key="1">
    <citation type="journal article" date="2016" name="Antonie Van Leeuwenhoek">
        <title>Dongia soli sp. nov., isolated from soil from Dokdo, Korea.</title>
        <authorList>
            <person name="Kim D.U."/>
            <person name="Lee H."/>
            <person name="Kim H."/>
            <person name="Kim S.G."/>
            <person name="Ka J.O."/>
        </authorList>
    </citation>
    <scope>NUCLEOTIDE SEQUENCE [LARGE SCALE GENOMIC DNA]</scope>
    <source>
        <strain evidence="1 2">D78</strain>
    </source>
</reference>
<accession>A0ABU5E8Z4</accession>